<evidence type="ECO:0000313" key="3">
    <source>
        <dbReference type="Proteomes" id="UP000015104"/>
    </source>
</evidence>
<organism evidence="2 3">
    <name type="scientific">Tetranychus urticae</name>
    <name type="common">Two-spotted spider mite</name>
    <dbReference type="NCBI Taxonomy" id="32264"/>
    <lineage>
        <taxon>Eukaryota</taxon>
        <taxon>Metazoa</taxon>
        <taxon>Ecdysozoa</taxon>
        <taxon>Arthropoda</taxon>
        <taxon>Chelicerata</taxon>
        <taxon>Arachnida</taxon>
        <taxon>Acari</taxon>
        <taxon>Acariformes</taxon>
        <taxon>Trombidiformes</taxon>
        <taxon>Prostigmata</taxon>
        <taxon>Eleutherengona</taxon>
        <taxon>Raphignathae</taxon>
        <taxon>Tetranychoidea</taxon>
        <taxon>Tetranychidae</taxon>
        <taxon>Tetranychus</taxon>
    </lineage>
</organism>
<reference evidence="2" key="2">
    <citation type="submission" date="2015-06" db="UniProtKB">
        <authorList>
            <consortium name="EnsemblMetazoa"/>
        </authorList>
    </citation>
    <scope>IDENTIFICATION</scope>
</reference>
<dbReference type="EMBL" id="CAEY01000213">
    <property type="status" value="NOT_ANNOTATED_CDS"/>
    <property type="molecule type" value="Genomic_DNA"/>
</dbReference>
<dbReference type="EnsemblMetazoa" id="tetur14g04070.1">
    <property type="protein sequence ID" value="tetur14g04070.1"/>
    <property type="gene ID" value="tetur14g04070"/>
</dbReference>
<keyword evidence="3" id="KW-1185">Reference proteome</keyword>
<proteinExistence type="predicted"/>
<evidence type="ECO:0000313" key="2">
    <source>
        <dbReference type="EnsemblMetazoa" id="tetur14g04070.1"/>
    </source>
</evidence>
<feature type="compositionally biased region" description="Polar residues" evidence="1">
    <location>
        <begin position="10"/>
        <end position="24"/>
    </location>
</feature>
<name>T1KLY0_TETUR</name>
<evidence type="ECO:0000256" key="1">
    <source>
        <dbReference type="SAM" id="MobiDB-lite"/>
    </source>
</evidence>
<dbReference type="HOGENOM" id="CLU_2486230_0_0_1"/>
<dbReference type="AlphaFoldDB" id="T1KLY0"/>
<sequence>MSVPSARGNMPNNNVPSTSASGNSITKCCQCNCCSVCCPVARHELRHLINAQQNTYIEARPVFARKPSRMDLKVEESVQKFGKFEQI</sequence>
<reference evidence="3" key="1">
    <citation type="submission" date="2011-08" db="EMBL/GenBank/DDBJ databases">
        <authorList>
            <person name="Rombauts S."/>
        </authorList>
    </citation>
    <scope>NUCLEOTIDE SEQUENCE</scope>
    <source>
        <strain evidence="3">London</strain>
    </source>
</reference>
<feature type="region of interest" description="Disordered" evidence="1">
    <location>
        <begin position="1"/>
        <end position="24"/>
    </location>
</feature>
<accession>T1KLY0</accession>
<protein>
    <submittedName>
        <fullName evidence="2">Uncharacterized protein</fullName>
    </submittedName>
</protein>
<dbReference type="Proteomes" id="UP000015104">
    <property type="component" value="Unassembled WGS sequence"/>
</dbReference>